<dbReference type="Proteomes" id="UP000184418">
    <property type="component" value="Unassembled WGS sequence"/>
</dbReference>
<proteinExistence type="predicted"/>
<evidence type="ECO:0008006" key="4">
    <source>
        <dbReference type="Google" id="ProtNLM"/>
    </source>
</evidence>
<evidence type="ECO:0000313" key="3">
    <source>
        <dbReference type="Proteomes" id="UP000184418"/>
    </source>
</evidence>
<feature type="chain" id="PRO_5012093312" description="DUF4296 domain-containing protein" evidence="1">
    <location>
        <begin position="31"/>
        <end position="129"/>
    </location>
</feature>
<protein>
    <recommendedName>
        <fullName evidence="4">DUF4296 domain-containing protein</fullName>
    </recommendedName>
</protein>
<sequence length="129" mass="14206">MPVASSRFCYCLCSSLLLLLLALPPLSVRAQQPATSPAVRATAYTRYLTQVLRLQPHQYAPLYRCTLRSFAAQDSLAAQGSLPAFLTGAEQYYAAAVQPLLTPGQYSAFVLLRERQPADSSRQPMAVRR</sequence>
<accession>A0A1M6GDH6</accession>
<dbReference type="STRING" id="1121955.SAMN02745146_2215"/>
<dbReference type="EMBL" id="FQYN01000004">
    <property type="protein sequence ID" value="SHJ07920.1"/>
    <property type="molecule type" value="Genomic_DNA"/>
</dbReference>
<dbReference type="RefSeq" id="WP_073108998.1">
    <property type="nucleotide sequence ID" value="NZ_FQYN01000004.1"/>
</dbReference>
<organism evidence="2 3">
    <name type="scientific">Hymenobacter daecheongensis DSM 21074</name>
    <dbReference type="NCBI Taxonomy" id="1121955"/>
    <lineage>
        <taxon>Bacteria</taxon>
        <taxon>Pseudomonadati</taxon>
        <taxon>Bacteroidota</taxon>
        <taxon>Cytophagia</taxon>
        <taxon>Cytophagales</taxon>
        <taxon>Hymenobacteraceae</taxon>
        <taxon>Hymenobacter</taxon>
    </lineage>
</organism>
<name>A0A1M6GDH6_9BACT</name>
<evidence type="ECO:0000256" key="1">
    <source>
        <dbReference type="SAM" id="SignalP"/>
    </source>
</evidence>
<dbReference type="OrthoDB" id="887286at2"/>
<keyword evidence="1" id="KW-0732">Signal</keyword>
<reference evidence="2 3" key="1">
    <citation type="submission" date="2016-11" db="EMBL/GenBank/DDBJ databases">
        <authorList>
            <person name="Jaros S."/>
            <person name="Januszkiewicz K."/>
            <person name="Wedrychowicz H."/>
        </authorList>
    </citation>
    <scope>NUCLEOTIDE SEQUENCE [LARGE SCALE GENOMIC DNA]</scope>
    <source>
        <strain evidence="2 3">DSM 21074</strain>
    </source>
</reference>
<keyword evidence="3" id="KW-1185">Reference proteome</keyword>
<evidence type="ECO:0000313" key="2">
    <source>
        <dbReference type="EMBL" id="SHJ07920.1"/>
    </source>
</evidence>
<gene>
    <name evidence="2" type="ORF">SAMN02745146_2215</name>
</gene>
<dbReference type="AlphaFoldDB" id="A0A1M6GDH6"/>
<feature type="signal peptide" evidence="1">
    <location>
        <begin position="1"/>
        <end position="30"/>
    </location>
</feature>